<reference evidence="2 3" key="1">
    <citation type="submission" date="2019-03" db="EMBL/GenBank/DDBJ databases">
        <title>Single cell metagenomics reveals metabolic interactions within the superorganism composed of flagellate Streblomastix strix and complex community of Bacteroidetes bacteria on its surface.</title>
        <authorList>
            <person name="Treitli S.C."/>
            <person name="Kolisko M."/>
            <person name="Husnik F."/>
            <person name="Keeling P."/>
            <person name="Hampl V."/>
        </authorList>
    </citation>
    <scope>NUCLEOTIDE SEQUENCE [LARGE SCALE GENOMIC DNA]</scope>
    <source>
        <strain evidence="2">ST1C</strain>
    </source>
</reference>
<evidence type="ECO:0000313" key="3">
    <source>
        <dbReference type="Proteomes" id="UP000324800"/>
    </source>
</evidence>
<organism evidence="2 3">
    <name type="scientific">Streblomastix strix</name>
    <dbReference type="NCBI Taxonomy" id="222440"/>
    <lineage>
        <taxon>Eukaryota</taxon>
        <taxon>Metamonada</taxon>
        <taxon>Preaxostyla</taxon>
        <taxon>Oxymonadida</taxon>
        <taxon>Streblomastigidae</taxon>
        <taxon>Streblomastix</taxon>
    </lineage>
</organism>
<comment type="caution">
    <text evidence="2">The sequence shown here is derived from an EMBL/GenBank/DDBJ whole genome shotgun (WGS) entry which is preliminary data.</text>
</comment>
<feature type="non-terminal residue" evidence="2">
    <location>
        <position position="1"/>
    </location>
</feature>
<evidence type="ECO:0000313" key="2">
    <source>
        <dbReference type="EMBL" id="KAA6360594.1"/>
    </source>
</evidence>
<evidence type="ECO:0000256" key="1">
    <source>
        <dbReference type="SAM" id="MobiDB-lite"/>
    </source>
</evidence>
<dbReference type="Proteomes" id="UP000324800">
    <property type="component" value="Unassembled WGS sequence"/>
</dbReference>
<accession>A0A5J4TQA0</accession>
<name>A0A5J4TQA0_9EUKA</name>
<proteinExistence type="predicted"/>
<sequence length="20" mass="1925">ISGFGILAPPASPSQLGEIA</sequence>
<dbReference type="EMBL" id="SNRW01026723">
    <property type="protein sequence ID" value="KAA6360594.1"/>
    <property type="molecule type" value="Genomic_DNA"/>
</dbReference>
<protein>
    <submittedName>
        <fullName evidence="2">Uncharacterized protein</fullName>
    </submittedName>
</protein>
<gene>
    <name evidence="2" type="ORF">EZS28_043879</name>
</gene>
<dbReference type="AlphaFoldDB" id="A0A5J4TQA0"/>
<feature type="region of interest" description="Disordered" evidence="1">
    <location>
        <begin position="1"/>
        <end position="20"/>
    </location>
</feature>